<organism evidence="1 2">
    <name type="scientific">Paraburkholderia terrae</name>
    <dbReference type="NCBI Taxonomy" id="311230"/>
    <lineage>
        <taxon>Bacteria</taxon>
        <taxon>Pseudomonadati</taxon>
        <taxon>Pseudomonadota</taxon>
        <taxon>Betaproteobacteria</taxon>
        <taxon>Burkholderiales</taxon>
        <taxon>Burkholderiaceae</taxon>
        <taxon>Paraburkholderia</taxon>
    </lineage>
</organism>
<reference evidence="1 2" key="1">
    <citation type="submission" date="2018-01" db="EMBL/GenBank/DDBJ databases">
        <title>Species boundaries and ecological features among Paraburkholderia terrae DSMZ17804T, P. hospita DSMZ17164T and P. caribensis DSMZ13236T.</title>
        <authorList>
            <person name="Pratama A.A."/>
        </authorList>
    </citation>
    <scope>NUCLEOTIDE SEQUENCE [LARGE SCALE GENOMIC DNA]</scope>
    <source>
        <strain evidence="1 2">DSM 17804</strain>
    </source>
</reference>
<evidence type="ECO:0000313" key="1">
    <source>
        <dbReference type="EMBL" id="AUT66299.1"/>
    </source>
</evidence>
<dbReference type="KEGG" id="pter:C2L65_41935"/>
<gene>
    <name evidence="1" type="ORF">C2L65_41935</name>
</gene>
<dbReference type="EMBL" id="CP026114">
    <property type="protein sequence ID" value="AUT66299.1"/>
    <property type="molecule type" value="Genomic_DNA"/>
</dbReference>
<evidence type="ECO:0000313" key="2">
    <source>
        <dbReference type="Proteomes" id="UP000243502"/>
    </source>
</evidence>
<dbReference type="AlphaFoldDB" id="A0A2I8F3J1"/>
<dbReference type="Proteomes" id="UP000243502">
    <property type="component" value="Chromosome 4"/>
</dbReference>
<accession>A0A2I8F3J1</accession>
<proteinExistence type="predicted"/>
<name>A0A2I8F3J1_9BURK</name>
<sequence length="158" mass="17502">MAVQQGVVQVGMQVVGTIDDKLQERARDAQKQAYQDYVAAEAADDTDGMAKAQADYNAASQQFALWGNDGAGRIGSHAVVAAVGAAMGGRECGGRHWGNGCRRCCRQRGEQCNRKHGRWDTAVQHCIWRSRRCRWRCVGRCVGRSGRCAEWCEWRVGR</sequence>
<protein>
    <submittedName>
        <fullName evidence="1">Uncharacterized protein</fullName>
    </submittedName>
</protein>